<comment type="caution">
    <text evidence="1">The sequence shown here is derived from an EMBL/GenBank/DDBJ whole genome shotgun (WGS) entry which is preliminary data.</text>
</comment>
<proteinExistence type="predicted"/>
<reference evidence="1" key="1">
    <citation type="journal article" date="2015" name="Nature">
        <title>Complex archaea that bridge the gap between prokaryotes and eukaryotes.</title>
        <authorList>
            <person name="Spang A."/>
            <person name="Saw J.H."/>
            <person name="Jorgensen S.L."/>
            <person name="Zaremba-Niedzwiedzka K."/>
            <person name="Martijn J."/>
            <person name="Lind A.E."/>
            <person name="van Eijk R."/>
            <person name="Schleper C."/>
            <person name="Guy L."/>
            <person name="Ettema T.J."/>
        </authorList>
    </citation>
    <scope>NUCLEOTIDE SEQUENCE</scope>
</reference>
<gene>
    <name evidence="1" type="ORF">LCGC14_1108940</name>
</gene>
<accession>A0A0F9PQH9</accession>
<dbReference type="EMBL" id="LAZR01005048">
    <property type="protein sequence ID" value="KKN03311.1"/>
    <property type="molecule type" value="Genomic_DNA"/>
</dbReference>
<dbReference type="AlphaFoldDB" id="A0A0F9PQH9"/>
<evidence type="ECO:0000313" key="1">
    <source>
        <dbReference type="EMBL" id="KKN03311.1"/>
    </source>
</evidence>
<name>A0A0F9PQH9_9ZZZZ</name>
<protein>
    <submittedName>
        <fullName evidence="1">Uncharacterized protein</fullName>
    </submittedName>
</protein>
<organism evidence="1">
    <name type="scientific">marine sediment metagenome</name>
    <dbReference type="NCBI Taxonomy" id="412755"/>
    <lineage>
        <taxon>unclassified sequences</taxon>
        <taxon>metagenomes</taxon>
        <taxon>ecological metagenomes</taxon>
    </lineage>
</organism>
<sequence>MAKKQINPFQSRFTSKMKLQFPKTLDSYLKKPDDLVQIRDTLIEDVKPLIEDKLNENLTEDTVKDIINAFSEMVLNKLKEYSK</sequence>